<proteinExistence type="predicted"/>
<dbReference type="AlphaFoldDB" id="A0A1B6HCJ3"/>
<evidence type="ECO:0000256" key="1">
    <source>
        <dbReference type="SAM" id="MobiDB-lite"/>
    </source>
</evidence>
<feature type="non-terminal residue" evidence="2">
    <location>
        <position position="1"/>
    </location>
</feature>
<name>A0A1B6HCJ3_9HEMI</name>
<organism evidence="2">
    <name type="scientific">Homalodisca liturata</name>
    <dbReference type="NCBI Taxonomy" id="320908"/>
    <lineage>
        <taxon>Eukaryota</taxon>
        <taxon>Metazoa</taxon>
        <taxon>Ecdysozoa</taxon>
        <taxon>Arthropoda</taxon>
        <taxon>Hexapoda</taxon>
        <taxon>Insecta</taxon>
        <taxon>Pterygota</taxon>
        <taxon>Neoptera</taxon>
        <taxon>Paraneoptera</taxon>
        <taxon>Hemiptera</taxon>
        <taxon>Auchenorrhyncha</taxon>
        <taxon>Membracoidea</taxon>
        <taxon>Cicadellidae</taxon>
        <taxon>Cicadellinae</taxon>
        <taxon>Proconiini</taxon>
        <taxon>Homalodisca</taxon>
    </lineage>
</organism>
<feature type="region of interest" description="Disordered" evidence="1">
    <location>
        <begin position="48"/>
        <end position="68"/>
    </location>
</feature>
<evidence type="ECO:0000313" key="2">
    <source>
        <dbReference type="EMBL" id="JAS72405.1"/>
    </source>
</evidence>
<feature type="region of interest" description="Disordered" evidence="1">
    <location>
        <begin position="1"/>
        <end position="31"/>
    </location>
</feature>
<feature type="compositionally biased region" description="Basic and acidic residues" evidence="1">
    <location>
        <begin position="1"/>
        <end position="24"/>
    </location>
</feature>
<accession>A0A1B6HCJ3</accession>
<feature type="compositionally biased region" description="Basic and acidic residues" evidence="1">
    <location>
        <begin position="48"/>
        <end position="67"/>
    </location>
</feature>
<feature type="region of interest" description="Disordered" evidence="1">
    <location>
        <begin position="127"/>
        <end position="179"/>
    </location>
</feature>
<sequence length="179" mass="21036">GRRESERFRQNPENHENPEEKRASGEQPVINQLRTTKQQVKFLNEKFHFHPKPKKEEGPPKYKEENKITQQEIDAIVEEYKKRILEEEEAAKANEMAQLNIEMQDQSIPAIEDKEWWRHENEKLWKDFDRSEPSDYANSEPIHGNSEPIRGNSEPIRGNSEPVRGNSEPIRGNSEPIRG</sequence>
<dbReference type="EMBL" id="GECU01035301">
    <property type="protein sequence ID" value="JAS72405.1"/>
    <property type="molecule type" value="Transcribed_RNA"/>
</dbReference>
<feature type="non-terminal residue" evidence="2">
    <location>
        <position position="179"/>
    </location>
</feature>
<protein>
    <submittedName>
        <fullName evidence="2">Uncharacterized protein</fullName>
    </submittedName>
</protein>
<gene>
    <name evidence="2" type="ORF">g.9312</name>
</gene>
<reference evidence="2" key="1">
    <citation type="submission" date="2015-11" db="EMBL/GenBank/DDBJ databases">
        <title>De novo transcriptome assembly of four potential Pierce s Disease insect vectors from Arizona vineyards.</title>
        <authorList>
            <person name="Tassone E.E."/>
        </authorList>
    </citation>
    <scope>NUCLEOTIDE SEQUENCE</scope>
</reference>